<dbReference type="GO" id="GO:0005096">
    <property type="term" value="F:GTPase activator activity"/>
    <property type="evidence" value="ECO:0007669"/>
    <property type="project" value="UniProtKB-KW"/>
</dbReference>
<comment type="similarity">
    <text evidence="5 20">Belongs to the Rab GDI family.</text>
</comment>
<dbReference type="InterPro" id="IPR036770">
    <property type="entry name" value="Ankyrin_rpt-contain_sf"/>
</dbReference>
<dbReference type="GO" id="GO:0016020">
    <property type="term" value="C:membrane"/>
    <property type="evidence" value="ECO:0007669"/>
    <property type="project" value="UniProtKB-SubCell"/>
</dbReference>
<comment type="function">
    <text evidence="16">Required to prevent the misactivation of serine (Ser) with tRNA(Ala) by promoting the hydrolysis of Ser-mischarged tRNA(Ala), thereby playing a role in translational fidelity. Binds directly to the catalytic domain of AARS/AlaRS and captures Ser that is misactivated by AARS/AlaRS, preventing the charging of Ser adenylates to tRNA(Ala) and precluding Ser misincorporation in nascent peptides.</text>
</comment>
<dbReference type="Ensembl" id="ENSDNVT00000012123.1">
    <property type="protein sequence ID" value="ENSDNVP00000010078.1"/>
    <property type="gene ID" value="ENSDNVG00000007113.1"/>
</dbReference>
<dbReference type="PRINTS" id="PR00892">
    <property type="entry name" value="RABGDI"/>
</dbReference>
<dbReference type="GO" id="GO:0015031">
    <property type="term" value="P:protein transport"/>
    <property type="evidence" value="ECO:0007669"/>
    <property type="project" value="InterPro"/>
</dbReference>
<keyword evidence="11" id="KW-0333">Golgi apparatus</keyword>
<evidence type="ECO:0000256" key="11">
    <source>
        <dbReference type="ARBA" id="ARBA00023034"/>
    </source>
</evidence>
<keyword evidence="22" id="KW-1185">Reference proteome</keyword>
<feature type="repeat" description="ANK" evidence="19">
    <location>
        <begin position="62"/>
        <end position="85"/>
    </location>
</feature>
<dbReference type="FunFam" id="3.50.50.60:FF:000232">
    <property type="entry name" value="Rab GDP dissociation inhibitor"/>
    <property type="match status" value="1"/>
</dbReference>
<keyword evidence="12 19" id="KW-0040">ANK repeat</keyword>
<evidence type="ECO:0000256" key="10">
    <source>
        <dbReference type="ARBA" id="ARBA00022990"/>
    </source>
</evidence>
<evidence type="ECO:0000256" key="14">
    <source>
        <dbReference type="ARBA" id="ARBA00023242"/>
    </source>
</evidence>
<evidence type="ECO:0000256" key="20">
    <source>
        <dbReference type="RuleBase" id="RU363124"/>
    </source>
</evidence>
<evidence type="ECO:0000256" key="3">
    <source>
        <dbReference type="ARBA" id="ARBA00004496"/>
    </source>
</evidence>
<name>A0A8C4JL55_DRONO</name>
<proteinExistence type="inferred from homology"/>
<protein>
    <recommendedName>
        <fullName evidence="20">Rab GDP dissociation inhibitor</fullName>
    </recommendedName>
</protein>
<keyword evidence="14" id="KW-0539">Nucleus</keyword>
<evidence type="ECO:0000256" key="8">
    <source>
        <dbReference type="ARBA" id="ARBA00022553"/>
    </source>
</evidence>
<dbReference type="PANTHER" id="PTHR11787">
    <property type="entry name" value="RAB GDP-DISSOCIATION INHIBITOR"/>
    <property type="match status" value="1"/>
</dbReference>
<keyword evidence="6 20" id="KW-0343">GTPase activation</keyword>
<dbReference type="Proteomes" id="UP000694423">
    <property type="component" value="Unplaced"/>
</dbReference>
<organism evidence="21 22">
    <name type="scientific">Dromaius novaehollandiae</name>
    <name type="common">Emu</name>
    <dbReference type="NCBI Taxonomy" id="8790"/>
    <lineage>
        <taxon>Eukaryota</taxon>
        <taxon>Metazoa</taxon>
        <taxon>Chordata</taxon>
        <taxon>Craniata</taxon>
        <taxon>Vertebrata</taxon>
        <taxon>Euteleostomi</taxon>
        <taxon>Archelosauria</taxon>
        <taxon>Archosauria</taxon>
        <taxon>Dinosauria</taxon>
        <taxon>Saurischia</taxon>
        <taxon>Theropoda</taxon>
        <taxon>Coelurosauria</taxon>
        <taxon>Aves</taxon>
        <taxon>Palaeognathae</taxon>
        <taxon>Casuariiformes</taxon>
        <taxon>Dromaiidae</taxon>
        <taxon>Dromaius</taxon>
    </lineage>
</organism>
<comment type="function">
    <text evidence="20">Regulates the GDP/GTP exchange reaction of most RAB proteins by inhibiting the dissociation of GDP from them, and the subsequent binding of GTP.</text>
</comment>
<evidence type="ECO:0000256" key="17">
    <source>
        <dbReference type="ARBA" id="ARBA00062703"/>
    </source>
</evidence>
<reference evidence="21" key="2">
    <citation type="submission" date="2025-09" db="UniProtKB">
        <authorList>
            <consortium name="Ensembl"/>
        </authorList>
    </citation>
    <scope>IDENTIFICATION</scope>
</reference>
<keyword evidence="8" id="KW-0597">Phosphoprotein</keyword>
<evidence type="ECO:0000313" key="22">
    <source>
        <dbReference type="Proteomes" id="UP000694423"/>
    </source>
</evidence>
<dbReference type="InterPro" id="IPR000806">
    <property type="entry name" value="RabGDI"/>
</dbReference>
<evidence type="ECO:0000256" key="15">
    <source>
        <dbReference type="ARBA" id="ARBA00045960"/>
    </source>
</evidence>
<keyword evidence="9" id="KW-0677">Repeat</keyword>
<dbReference type="PROSITE" id="PS50297">
    <property type="entry name" value="ANK_REP_REGION"/>
    <property type="match status" value="1"/>
</dbReference>
<keyword evidence="13" id="KW-0472">Membrane</keyword>
<dbReference type="InterPro" id="IPR018203">
    <property type="entry name" value="GDP_dissociation_inhibitor"/>
</dbReference>
<dbReference type="GO" id="GO:0005634">
    <property type="term" value="C:nucleus"/>
    <property type="evidence" value="ECO:0007669"/>
    <property type="project" value="UniProtKB-SubCell"/>
</dbReference>
<dbReference type="SUPFAM" id="SSF48403">
    <property type="entry name" value="Ankyrin repeat"/>
    <property type="match status" value="1"/>
</dbReference>
<dbReference type="Gene3D" id="3.50.50.60">
    <property type="entry name" value="FAD/NAD(P)-binding domain"/>
    <property type="match status" value="1"/>
</dbReference>
<dbReference type="SUPFAM" id="SSF51905">
    <property type="entry name" value="FAD/NAD(P)-binding domain"/>
    <property type="match status" value="2"/>
</dbReference>
<comment type="subcellular location">
    <subcellularLocation>
        <location evidence="3 20">Cytoplasm</location>
    </subcellularLocation>
    <subcellularLocation>
        <location evidence="4">Golgi apparatus</location>
        <location evidence="4">trans-Golgi network</location>
    </subcellularLocation>
    <subcellularLocation>
        <location evidence="2">Membrane</location>
        <topology evidence="2">Peripheral membrane protein</topology>
    </subcellularLocation>
    <subcellularLocation>
        <location evidence="1">Nucleus</location>
    </subcellularLocation>
</comment>
<reference evidence="21" key="1">
    <citation type="submission" date="2025-08" db="UniProtKB">
        <authorList>
            <consortium name="Ensembl"/>
        </authorList>
    </citation>
    <scope>IDENTIFICATION</scope>
</reference>
<evidence type="ECO:0000256" key="19">
    <source>
        <dbReference type="PROSITE-ProRule" id="PRU00023"/>
    </source>
</evidence>
<dbReference type="PRINTS" id="PR00891">
    <property type="entry name" value="RABGDIREP"/>
</dbReference>
<dbReference type="Gene3D" id="3.30.519.10">
    <property type="entry name" value="Guanine Nucleotide Dissociation Inhibitor, domain 2"/>
    <property type="match status" value="1"/>
</dbReference>
<dbReference type="GO" id="GO:0005794">
    <property type="term" value="C:Golgi apparatus"/>
    <property type="evidence" value="ECO:0007669"/>
    <property type="project" value="UniProtKB-SubCell"/>
</dbReference>
<dbReference type="GO" id="GO:0005093">
    <property type="term" value="F:Rab GDP-dissociation inhibitor activity"/>
    <property type="evidence" value="ECO:0007669"/>
    <property type="project" value="InterPro"/>
</dbReference>
<keyword evidence="7 20" id="KW-0963">Cytoplasm</keyword>
<evidence type="ECO:0000256" key="9">
    <source>
        <dbReference type="ARBA" id="ARBA00022737"/>
    </source>
</evidence>
<dbReference type="GO" id="GO:0016192">
    <property type="term" value="P:vesicle-mediated transport"/>
    <property type="evidence" value="ECO:0007669"/>
    <property type="project" value="TreeGrafter"/>
</dbReference>
<keyword evidence="10" id="KW-0007">Acetylation</keyword>
<dbReference type="Pfam" id="PF00996">
    <property type="entry name" value="GDI"/>
    <property type="match status" value="1"/>
</dbReference>
<dbReference type="GO" id="GO:0007264">
    <property type="term" value="P:small GTPase-mediated signal transduction"/>
    <property type="evidence" value="ECO:0007669"/>
    <property type="project" value="InterPro"/>
</dbReference>
<dbReference type="FunFam" id="1.25.40.20:FF:000336">
    <property type="entry name" value="Ankyrin repeat domain-containing protein 16"/>
    <property type="match status" value="1"/>
</dbReference>
<dbReference type="SMART" id="SM00248">
    <property type="entry name" value="ANK"/>
    <property type="match status" value="5"/>
</dbReference>
<evidence type="ECO:0000256" key="13">
    <source>
        <dbReference type="ARBA" id="ARBA00023136"/>
    </source>
</evidence>
<evidence type="ECO:0000256" key="18">
    <source>
        <dbReference type="ARBA" id="ARBA00066224"/>
    </source>
</evidence>
<evidence type="ECO:0000256" key="2">
    <source>
        <dbReference type="ARBA" id="ARBA00004170"/>
    </source>
</evidence>
<evidence type="ECO:0000256" key="7">
    <source>
        <dbReference type="ARBA" id="ARBA00022490"/>
    </source>
</evidence>
<dbReference type="Gene3D" id="1.25.40.20">
    <property type="entry name" value="Ankyrin repeat-containing domain"/>
    <property type="match status" value="2"/>
</dbReference>
<comment type="subunit">
    <text evidence="18">Interacts with RHOH. Interacts with the GDP-bound inactive forms of RAB3A, RAB3B, RAB3C, RAB5A, RAB5B, RAB5C, RAB8A, RAB8B, RAB10, RAB12, RAB35, and RAB43; binds RAB3D to a lesser extent. Interacts with DZIP1; this interaction negatively regulates the interaction of GDI2 with GDP-bound RAB8A.</text>
</comment>
<dbReference type="FunFam" id="3.30.519.10:FF:000014">
    <property type="entry name" value="Rab GDP dissociation inhibitor"/>
    <property type="match status" value="1"/>
</dbReference>
<dbReference type="Pfam" id="PF12796">
    <property type="entry name" value="Ank_2"/>
    <property type="match status" value="1"/>
</dbReference>
<evidence type="ECO:0000256" key="5">
    <source>
        <dbReference type="ARBA" id="ARBA00005593"/>
    </source>
</evidence>
<accession>A0A8C4JL55</accession>
<dbReference type="FunFam" id="3.30.519.10:FF:000005">
    <property type="entry name" value="Rab GDP dissociation inhibitor"/>
    <property type="match status" value="1"/>
</dbReference>
<dbReference type="InterPro" id="IPR036188">
    <property type="entry name" value="FAD/NAD-bd_sf"/>
</dbReference>
<dbReference type="FunFam" id="1.10.405.10:FF:000001">
    <property type="entry name" value="Rab GDP dissociation inhibitor"/>
    <property type="match status" value="1"/>
</dbReference>
<evidence type="ECO:0000256" key="1">
    <source>
        <dbReference type="ARBA" id="ARBA00004123"/>
    </source>
</evidence>
<evidence type="ECO:0000256" key="4">
    <source>
        <dbReference type="ARBA" id="ARBA00004601"/>
    </source>
</evidence>
<dbReference type="InterPro" id="IPR002110">
    <property type="entry name" value="Ankyrin_rpt"/>
</dbReference>
<sequence length="608" mass="68314">MMACTRQNLEVIQHLVEHGANPLLKNKDGWNCFHIASREGHLPVLQYLLAVSPGCWDTESTIKRTPLHTAAMHGRFDVVELLLERCHYKPDSRDNCGVTPFMDAIQNGHVNIARLLLEKHQACPSAADAMGAQSLHLAAVTAQDGAIRFLVSELGVDVNERATALQLTALHYAAKECILSGIMSVNGKKVLHMDRNSYYGGESASITPLEDLYKRFNLPGTPPESMGRGRDWNVDLIPKFLMANGQLVKMLLYTEVTRYLDFKVIEGSFVYKGGKIYKVPSTEAEALASSLMGLFEKRRFRKFLVYVANFDENDPRTFEGVDPKKTTMRDVYKKFDLGQDVIDFTGHALALYRTDDYLDQPCQETINRIKLYSESLARYGKSPYLYPLYGLGELPQGFARLSAIYGGTYMLNKPIEEIVIENGKVVGVKSEGEVARCKQLICDPSYVSDRVTKVGQVIRVICILSHPIKNTNDANSCQIIIPQNQVNRKSDIYVCMISSAHNVAAQGKYIAIASTTVETADPEKEIKPALDLLEPIEQKFVSISDLFAPTDLGTESQIFISRTYDATTHFETTCDDIKDIYKRMMGSEFDFEEMKRKKNDIYGEEEQQ</sequence>
<dbReference type="PROSITE" id="PS50088">
    <property type="entry name" value="ANK_REPEAT"/>
    <property type="match status" value="1"/>
</dbReference>
<dbReference type="PANTHER" id="PTHR11787:SF1">
    <property type="entry name" value="RAB GDP DISSOCIATION INHIBITOR BETA"/>
    <property type="match status" value="1"/>
</dbReference>
<evidence type="ECO:0000256" key="12">
    <source>
        <dbReference type="ARBA" id="ARBA00023043"/>
    </source>
</evidence>
<evidence type="ECO:0000313" key="21">
    <source>
        <dbReference type="Ensembl" id="ENSDNVP00000010078.1"/>
    </source>
</evidence>
<comment type="subunit">
    <text evidence="17">Interacts with AARS; the interaction is direct.</text>
</comment>
<dbReference type="Pfam" id="PF00023">
    <property type="entry name" value="Ank"/>
    <property type="match status" value="1"/>
</dbReference>
<evidence type="ECO:0000256" key="16">
    <source>
        <dbReference type="ARBA" id="ARBA00053725"/>
    </source>
</evidence>
<dbReference type="AlphaFoldDB" id="A0A8C4JL55"/>
<comment type="function">
    <text evidence="15">GDP-dissociation inhibitor preventing the GDP to GTP exchange of most Rab proteins. By keeping these small GTPases in their inactive GDP-bound form regulates intracellular membrane trafficking. Negatively regulates protein transport to the cilium and ciliogenesis through the inhibition of RAB8A.</text>
</comment>
<evidence type="ECO:0000256" key="6">
    <source>
        <dbReference type="ARBA" id="ARBA00022468"/>
    </source>
</evidence>
<dbReference type="Gene3D" id="1.10.405.10">
    <property type="entry name" value="Guanine Nucleotide Dissociation Inhibitor, domain 1"/>
    <property type="match status" value="1"/>
</dbReference>